<dbReference type="Proteomes" id="UP000095003">
    <property type="component" value="Unassembled WGS sequence"/>
</dbReference>
<keyword evidence="1" id="KW-1133">Transmembrane helix</keyword>
<sequence>MRINKEKRIGQVLFIVEGSSTEFNYLYKIFCGLLGYSYVAKKRNTPDYYVKDSDPYSRVAVVNTRESNIRDISENPKYLDEVFDVLRERYHFPVEQSAIYYLFDRDPESNTNIELIEKYIKILANPYDNEDGEQAGQLLLSYPSIESFIVSNFIDETINLYFGLGKEVKNYIGKNKQIQLNKISDKTLIKAAYEFMNYLTAEEITWDIDDFAPASFAVFTKQEANYLLGGGFRLFSMLTLALFQMGILELDK</sequence>
<dbReference type="OrthoDB" id="2607171at2"/>
<dbReference type="RefSeq" id="WP_081330227.1">
    <property type="nucleotide sequence ID" value="NZ_BAABXS010000001.1"/>
</dbReference>
<feature type="transmembrane region" description="Helical" evidence="1">
    <location>
        <begin position="226"/>
        <end position="247"/>
    </location>
</feature>
<dbReference type="GeneID" id="93304639"/>
<comment type="caution">
    <text evidence="2">The sequence shown here is derived from an EMBL/GenBank/DDBJ whole genome shotgun (WGS) entry which is preliminary data.</text>
</comment>
<proteinExistence type="predicted"/>
<evidence type="ECO:0000313" key="3">
    <source>
        <dbReference type="Proteomes" id="UP000095003"/>
    </source>
</evidence>
<organism evidence="2 3">
    <name type="scientific">Eisenbergiella tayi</name>
    <dbReference type="NCBI Taxonomy" id="1432052"/>
    <lineage>
        <taxon>Bacteria</taxon>
        <taxon>Bacillati</taxon>
        <taxon>Bacillota</taxon>
        <taxon>Clostridia</taxon>
        <taxon>Lachnospirales</taxon>
        <taxon>Lachnospiraceae</taxon>
        <taxon>Eisenbergiella</taxon>
    </lineage>
</organism>
<accession>A0A1E3A324</accession>
<gene>
    <name evidence="2" type="ORF">BEH84_06108</name>
</gene>
<evidence type="ECO:0000313" key="2">
    <source>
        <dbReference type="EMBL" id="ODM02877.1"/>
    </source>
</evidence>
<reference evidence="2 3" key="1">
    <citation type="submission" date="2016-07" db="EMBL/GenBank/DDBJ databases">
        <title>Characterization of isolates of Eisenbergiella tayi derived from blood cultures, using whole genome sequencing.</title>
        <authorList>
            <person name="Burdz T."/>
            <person name="Wiebe D."/>
            <person name="Huynh C."/>
            <person name="Bernard K."/>
        </authorList>
    </citation>
    <scope>NUCLEOTIDE SEQUENCE [LARGE SCALE GENOMIC DNA]</scope>
    <source>
        <strain evidence="2 3">NML 120489</strain>
    </source>
</reference>
<evidence type="ECO:0000256" key="1">
    <source>
        <dbReference type="SAM" id="Phobius"/>
    </source>
</evidence>
<keyword evidence="1" id="KW-0812">Transmembrane</keyword>
<dbReference type="EMBL" id="MCGI01000008">
    <property type="protein sequence ID" value="ODM02877.1"/>
    <property type="molecule type" value="Genomic_DNA"/>
</dbReference>
<keyword evidence="1" id="KW-0472">Membrane</keyword>
<protein>
    <submittedName>
        <fullName evidence="2">Uncharacterized protein</fullName>
    </submittedName>
</protein>
<dbReference type="AlphaFoldDB" id="A0A1E3A324"/>
<name>A0A1E3A324_9FIRM</name>